<dbReference type="EMBL" id="LIAE01010721">
    <property type="protein sequence ID" value="PAV56091.1"/>
    <property type="molecule type" value="Genomic_DNA"/>
</dbReference>
<feature type="compositionally biased region" description="Low complexity" evidence="1">
    <location>
        <begin position="13"/>
        <end position="26"/>
    </location>
</feature>
<proteinExistence type="predicted"/>
<protein>
    <submittedName>
        <fullName evidence="2">Uncharacterized protein</fullName>
    </submittedName>
</protein>
<feature type="compositionally biased region" description="Low complexity" evidence="1">
    <location>
        <begin position="45"/>
        <end position="56"/>
    </location>
</feature>
<sequence>MSASLAAWLISSKAANNSNNPNNSENGLDFAEERRKRAQARKKAAALAEKAKLSAAGDNKPNSAGTSVTSNSTCQLLQVCSASKHFPHKGSCSAVPLNPDSHIFQLSSGQSLPSLLDEFSSEFSVAHLSLNILAHERLQQSLEDRLVNCSRALPNNRSNRLLISNRMKTEASKVMIRKF</sequence>
<reference evidence="2 3" key="1">
    <citation type="journal article" date="2017" name="Curr. Biol.">
        <title>Genome architecture and evolution of a unichromosomal asexual nematode.</title>
        <authorList>
            <person name="Fradin H."/>
            <person name="Zegar C."/>
            <person name="Gutwein M."/>
            <person name="Lucas J."/>
            <person name="Kovtun M."/>
            <person name="Corcoran D."/>
            <person name="Baugh L.R."/>
            <person name="Kiontke K."/>
            <person name="Gunsalus K."/>
            <person name="Fitch D.H."/>
            <person name="Piano F."/>
        </authorList>
    </citation>
    <scope>NUCLEOTIDE SEQUENCE [LARGE SCALE GENOMIC DNA]</scope>
    <source>
        <strain evidence="2">PF1309</strain>
    </source>
</reference>
<organism evidence="2 3">
    <name type="scientific">Diploscapter pachys</name>
    <dbReference type="NCBI Taxonomy" id="2018661"/>
    <lineage>
        <taxon>Eukaryota</taxon>
        <taxon>Metazoa</taxon>
        <taxon>Ecdysozoa</taxon>
        <taxon>Nematoda</taxon>
        <taxon>Chromadorea</taxon>
        <taxon>Rhabditida</taxon>
        <taxon>Rhabditina</taxon>
        <taxon>Rhabditomorpha</taxon>
        <taxon>Rhabditoidea</taxon>
        <taxon>Rhabditidae</taxon>
        <taxon>Diploscapter</taxon>
    </lineage>
</organism>
<gene>
    <name evidence="2" type="ORF">WR25_17586</name>
</gene>
<evidence type="ECO:0000256" key="1">
    <source>
        <dbReference type="SAM" id="MobiDB-lite"/>
    </source>
</evidence>
<feature type="compositionally biased region" description="Polar residues" evidence="1">
    <location>
        <begin position="60"/>
        <end position="69"/>
    </location>
</feature>
<name>A0A2A2J335_9BILA</name>
<evidence type="ECO:0000313" key="3">
    <source>
        <dbReference type="Proteomes" id="UP000218231"/>
    </source>
</evidence>
<comment type="caution">
    <text evidence="2">The sequence shown here is derived from an EMBL/GenBank/DDBJ whole genome shotgun (WGS) entry which is preliminary data.</text>
</comment>
<feature type="region of interest" description="Disordered" evidence="1">
    <location>
        <begin position="13"/>
        <end position="69"/>
    </location>
</feature>
<evidence type="ECO:0000313" key="2">
    <source>
        <dbReference type="EMBL" id="PAV56091.1"/>
    </source>
</evidence>
<keyword evidence="3" id="KW-1185">Reference proteome</keyword>
<dbReference type="AlphaFoldDB" id="A0A2A2J335"/>
<accession>A0A2A2J335</accession>
<dbReference type="Proteomes" id="UP000218231">
    <property type="component" value="Unassembled WGS sequence"/>
</dbReference>